<dbReference type="GO" id="GO:0005975">
    <property type="term" value="P:carbohydrate metabolic process"/>
    <property type="evidence" value="ECO:0007669"/>
    <property type="project" value="UniProtKB-UniRule"/>
</dbReference>
<dbReference type="HAMAP" id="MF_01235">
    <property type="entry name" value="ManNAc6P_epimer"/>
    <property type="match status" value="1"/>
</dbReference>
<evidence type="ECO:0000256" key="5">
    <source>
        <dbReference type="ARBA" id="ARBA00023235"/>
    </source>
</evidence>
<dbReference type="AlphaFoldDB" id="A0A6N3AXC4"/>
<dbReference type="EMBL" id="JAINVB010000001">
    <property type="protein sequence ID" value="MCK0087215.1"/>
    <property type="molecule type" value="Genomic_DNA"/>
</dbReference>
<dbReference type="Gene3D" id="3.20.20.70">
    <property type="entry name" value="Aldolase class I"/>
    <property type="match status" value="1"/>
</dbReference>
<evidence type="ECO:0000256" key="2">
    <source>
        <dbReference type="ARBA" id="ARBA00002147"/>
    </source>
</evidence>
<dbReference type="EMBL" id="CACRUA010000009">
    <property type="protein sequence ID" value="VYT95523.1"/>
    <property type="molecule type" value="Genomic_DNA"/>
</dbReference>
<dbReference type="InterPro" id="IPR011060">
    <property type="entry name" value="RibuloseP-bd_barrel"/>
</dbReference>
<dbReference type="Pfam" id="PF04131">
    <property type="entry name" value="NanE"/>
    <property type="match status" value="1"/>
</dbReference>
<keyword evidence="6 7" id="KW-0119">Carbohydrate metabolism</keyword>
<organism evidence="9">
    <name type="scientific">Clostridium symbiosum</name>
    <name type="common">Bacteroides symbiosus</name>
    <dbReference type="NCBI Taxonomy" id="1512"/>
    <lineage>
        <taxon>Bacteria</taxon>
        <taxon>Bacillati</taxon>
        <taxon>Bacillota</taxon>
        <taxon>Clostridia</taxon>
        <taxon>Lachnospirales</taxon>
        <taxon>Lachnospiraceae</taxon>
        <taxon>Otoolea</taxon>
    </lineage>
</organism>
<dbReference type="GO" id="GO:0005829">
    <property type="term" value="C:cytosol"/>
    <property type="evidence" value="ECO:0007669"/>
    <property type="project" value="TreeGrafter"/>
</dbReference>
<comment type="catalytic activity">
    <reaction evidence="1 7">
        <text>an N-acyl-D-glucosamine 6-phosphate = an N-acyl-D-mannosamine 6-phosphate</text>
        <dbReference type="Rhea" id="RHEA:23932"/>
        <dbReference type="ChEBI" id="CHEBI:57599"/>
        <dbReference type="ChEBI" id="CHEBI:57666"/>
        <dbReference type="EC" id="5.1.3.9"/>
    </reaction>
</comment>
<evidence type="ECO:0000313" key="9">
    <source>
        <dbReference type="EMBL" id="VYT95523.1"/>
    </source>
</evidence>
<gene>
    <name evidence="7 9" type="primary">nanE</name>
    <name evidence="9" type="ORF">CSLFYP84_01004</name>
    <name evidence="8" type="ORF">K5I21_15300</name>
</gene>
<accession>A0A6N3AXC4</accession>
<dbReference type="InterPro" id="IPR007260">
    <property type="entry name" value="NanE"/>
</dbReference>
<dbReference type="Proteomes" id="UP001203136">
    <property type="component" value="Unassembled WGS sequence"/>
</dbReference>
<dbReference type="CDD" id="cd04729">
    <property type="entry name" value="NanE"/>
    <property type="match status" value="1"/>
</dbReference>
<protein>
    <recommendedName>
        <fullName evidence="7">Putative N-acetylmannosamine-6-phosphate 2-epimerase</fullName>
        <ecNumber evidence="7">5.1.3.9</ecNumber>
    </recommendedName>
    <alternativeName>
        <fullName evidence="7">ManNAc-6-P epimerase</fullName>
    </alternativeName>
</protein>
<proteinExistence type="inferred from homology"/>
<keyword evidence="5 7" id="KW-0413">Isomerase</keyword>
<dbReference type="RefSeq" id="WP_009295731.1">
    <property type="nucleotide sequence ID" value="NZ_CABHNX010000249.1"/>
</dbReference>
<comment type="pathway">
    <text evidence="3 7">Amino-sugar metabolism; N-acetylneuraminate degradation; D-fructose 6-phosphate from N-acetylneuraminate: step 3/5.</text>
</comment>
<evidence type="ECO:0000256" key="3">
    <source>
        <dbReference type="ARBA" id="ARBA00005081"/>
    </source>
</evidence>
<dbReference type="EC" id="5.1.3.9" evidence="7"/>
<dbReference type="FunFam" id="3.20.20.70:FF:000035">
    <property type="entry name" value="Putative N-acetylmannosamine-6-phosphate 2-epimerase"/>
    <property type="match status" value="1"/>
</dbReference>
<dbReference type="GO" id="GO:0019262">
    <property type="term" value="P:N-acetylneuraminate catabolic process"/>
    <property type="evidence" value="ECO:0007669"/>
    <property type="project" value="UniProtKB-UniRule"/>
</dbReference>
<evidence type="ECO:0000256" key="4">
    <source>
        <dbReference type="ARBA" id="ARBA00007439"/>
    </source>
</evidence>
<dbReference type="PANTHER" id="PTHR36204">
    <property type="entry name" value="N-ACETYLMANNOSAMINE-6-PHOSPHATE 2-EPIMERASE-RELATED"/>
    <property type="match status" value="1"/>
</dbReference>
<dbReference type="NCBIfam" id="NF002231">
    <property type="entry name" value="PRK01130.1"/>
    <property type="match status" value="1"/>
</dbReference>
<comment type="function">
    <text evidence="2 7">Converts N-acetylmannosamine-6-phosphate (ManNAc-6-P) to N-acetylglucosamine-6-phosphate (GlcNAc-6-P).</text>
</comment>
<reference evidence="9" key="1">
    <citation type="submission" date="2019-11" db="EMBL/GenBank/DDBJ databases">
        <authorList>
            <person name="Feng L."/>
        </authorList>
    </citation>
    <scope>NUCLEOTIDE SEQUENCE</scope>
    <source>
        <strain evidence="9">CsymbiosumLFYP84</strain>
    </source>
</reference>
<evidence type="ECO:0000256" key="1">
    <source>
        <dbReference type="ARBA" id="ARBA00000056"/>
    </source>
</evidence>
<comment type="similarity">
    <text evidence="4 7">Belongs to the NanE family.</text>
</comment>
<dbReference type="GO" id="GO:0047465">
    <property type="term" value="F:N-acylglucosamine-6-phosphate 2-epimerase activity"/>
    <property type="evidence" value="ECO:0007669"/>
    <property type="project" value="UniProtKB-EC"/>
</dbReference>
<dbReference type="PANTHER" id="PTHR36204:SF1">
    <property type="entry name" value="N-ACETYLMANNOSAMINE-6-PHOSPHATE 2-EPIMERASE-RELATED"/>
    <property type="match status" value="1"/>
</dbReference>
<dbReference type="InterPro" id="IPR013785">
    <property type="entry name" value="Aldolase_TIM"/>
</dbReference>
<evidence type="ECO:0000313" key="8">
    <source>
        <dbReference type="EMBL" id="MCK0087215.1"/>
    </source>
</evidence>
<evidence type="ECO:0000256" key="6">
    <source>
        <dbReference type="ARBA" id="ARBA00023277"/>
    </source>
</evidence>
<evidence type="ECO:0000256" key="7">
    <source>
        <dbReference type="HAMAP-Rule" id="MF_01235"/>
    </source>
</evidence>
<name>A0A6N3AXC4_CLOSY</name>
<dbReference type="GO" id="GO:0006053">
    <property type="term" value="P:N-acetylmannosamine catabolic process"/>
    <property type="evidence" value="ECO:0007669"/>
    <property type="project" value="TreeGrafter"/>
</dbReference>
<sequence length="229" mass="24957">MKKEILERIKGGLIVSCQALPEEPLHSSYIMSRMAYAAMEGGAVGIRANSVADIREIKKTVDLPVIGIIKKVYADSSVYITPTMEEIDALAACGADIIATDGTLRMRPQGESLDDFFSRVRKKYPEQLFMADCSTYEEGMHAEEIGFDLIGTTMSGYTDYTAGKSLPDITMMESLVGGLKKPVIAEGGIWTPEQLKAVMETGILAAVVGTAITRPREITRHFLTALDRA</sequence>
<reference evidence="8" key="2">
    <citation type="journal article" date="2022" name="Cell Host Microbe">
        <title>Colonization of the live biotherapeutic product VE303 and modulation of the microbiota and metabolites in healthy volunteers.</title>
        <authorList>
            <person name="Dsouza M."/>
            <person name="Menon R."/>
            <person name="Crossette E."/>
            <person name="Bhattarai S.K."/>
            <person name="Schneider J."/>
            <person name="Kim Y.G."/>
            <person name="Reddy S."/>
            <person name="Caballero S."/>
            <person name="Felix C."/>
            <person name="Cornacchione L."/>
            <person name="Hendrickson J."/>
            <person name="Watson A.R."/>
            <person name="Minot S.S."/>
            <person name="Greenfield N."/>
            <person name="Schopf L."/>
            <person name="Szabady R."/>
            <person name="Patarroyo J."/>
            <person name="Smith W."/>
            <person name="Harrison P."/>
            <person name="Kuijper E.J."/>
            <person name="Kelly C.P."/>
            <person name="Olle B."/>
            <person name="Bobilev D."/>
            <person name="Silber J.L."/>
            <person name="Bucci V."/>
            <person name="Roberts B."/>
            <person name="Faith J."/>
            <person name="Norman J.M."/>
        </authorList>
    </citation>
    <scope>NUCLEOTIDE SEQUENCE</scope>
    <source>
        <strain evidence="8">VE303-04</strain>
    </source>
</reference>
<dbReference type="SUPFAM" id="SSF51366">
    <property type="entry name" value="Ribulose-phoshate binding barrel"/>
    <property type="match status" value="1"/>
</dbReference>
<dbReference type="UniPathway" id="UPA00629">
    <property type="reaction ID" value="UER00682"/>
</dbReference>